<evidence type="ECO:0000313" key="3">
    <source>
        <dbReference type="EMBL" id="MFI6501267.1"/>
    </source>
</evidence>
<dbReference type="InterPro" id="IPR036318">
    <property type="entry name" value="FAD-bd_PCMH-like_sf"/>
</dbReference>
<dbReference type="Gene3D" id="3.30.465.10">
    <property type="match status" value="2"/>
</dbReference>
<dbReference type="SUPFAM" id="SSF56176">
    <property type="entry name" value="FAD-binding/transporter-associated domain-like"/>
    <property type="match status" value="1"/>
</dbReference>
<dbReference type="InterPro" id="IPR002346">
    <property type="entry name" value="Mopterin_DH_FAD-bd"/>
</dbReference>
<keyword evidence="4" id="KW-1185">Reference proteome</keyword>
<dbReference type="Pfam" id="PF00941">
    <property type="entry name" value="FAD_binding_5"/>
    <property type="match status" value="1"/>
</dbReference>
<dbReference type="InterPro" id="IPR036683">
    <property type="entry name" value="CO_DH_flav_C_dom_sf"/>
</dbReference>
<dbReference type="InterPro" id="IPR051312">
    <property type="entry name" value="Diverse_Substr_Oxidored"/>
</dbReference>
<dbReference type="SUPFAM" id="SSF55447">
    <property type="entry name" value="CO dehydrogenase flavoprotein C-terminal domain-like"/>
    <property type="match status" value="1"/>
</dbReference>
<dbReference type="SMART" id="SM01092">
    <property type="entry name" value="CO_deh_flav_C"/>
    <property type="match status" value="1"/>
</dbReference>
<protein>
    <submittedName>
        <fullName evidence="3">FAD binding domain-containing protein</fullName>
    </submittedName>
</protein>
<evidence type="ECO:0000259" key="2">
    <source>
        <dbReference type="PROSITE" id="PS51387"/>
    </source>
</evidence>
<dbReference type="Proteomes" id="UP001612741">
    <property type="component" value="Unassembled WGS sequence"/>
</dbReference>
<dbReference type="RefSeq" id="WP_397085670.1">
    <property type="nucleotide sequence ID" value="NZ_JBITGY010000007.1"/>
</dbReference>
<gene>
    <name evidence="3" type="ORF">ACIBG2_28085</name>
</gene>
<dbReference type="Gene3D" id="3.30.390.50">
    <property type="entry name" value="CO dehydrogenase flavoprotein, C-terminal domain"/>
    <property type="match status" value="1"/>
</dbReference>
<keyword evidence="1" id="KW-0560">Oxidoreductase</keyword>
<dbReference type="InterPro" id="IPR005107">
    <property type="entry name" value="CO_DH_flav_C"/>
</dbReference>
<dbReference type="InterPro" id="IPR016169">
    <property type="entry name" value="FAD-bd_PCMH_sub2"/>
</dbReference>
<dbReference type="InterPro" id="IPR016167">
    <property type="entry name" value="FAD-bd_PCMH_sub1"/>
</dbReference>
<dbReference type="PROSITE" id="PS51387">
    <property type="entry name" value="FAD_PCMH"/>
    <property type="match status" value="1"/>
</dbReference>
<comment type="caution">
    <text evidence="3">The sequence shown here is derived from an EMBL/GenBank/DDBJ whole genome shotgun (WGS) entry which is preliminary data.</text>
</comment>
<evidence type="ECO:0000313" key="4">
    <source>
        <dbReference type="Proteomes" id="UP001612741"/>
    </source>
</evidence>
<dbReference type="PANTHER" id="PTHR42659">
    <property type="entry name" value="XANTHINE DEHYDROGENASE SUBUNIT C-RELATED"/>
    <property type="match status" value="1"/>
</dbReference>
<evidence type="ECO:0000256" key="1">
    <source>
        <dbReference type="ARBA" id="ARBA00023002"/>
    </source>
</evidence>
<accession>A0ABW7YZA5</accession>
<reference evidence="3 4" key="1">
    <citation type="submission" date="2024-10" db="EMBL/GenBank/DDBJ databases">
        <title>The Natural Products Discovery Center: Release of the First 8490 Sequenced Strains for Exploring Actinobacteria Biosynthetic Diversity.</title>
        <authorList>
            <person name="Kalkreuter E."/>
            <person name="Kautsar S.A."/>
            <person name="Yang D."/>
            <person name="Bader C.D."/>
            <person name="Teijaro C.N."/>
            <person name="Fluegel L."/>
            <person name="Davis C.M."/>
            <person name="Simpson J.R."/>
            <person name="Lauterbach L."/>
            <person name="Steele A.D."/>
            <person name="Gui C."/>
            <person name="Meng S."/>
            <person name="Li G."/>
            <person name="Viehrig K."/>
            <person name="Ye F."/>
            <person name="Su P."/>
            <person name="Kiefer A.F."/>
            <person name="Nichols A."/>
            <person name="Cepeda A.J."/>
            <person name="Yan W."/>
            <person name="Fan B."/>
            <person name="Jiang Y."/>
            <person name="Adhikari A."/>
            <person name="Zheng C.-J."/>
            <person name="Schuster L."/>
            <person name="Cowan T.M."/>
            <person name="Smanski M.J."/>
            <person name="Chevrette M.G."/>
            <person name="De Carvalho L.P.S."/>
            <person name="Shen B."/>
        </authorList>
    </citation>
    <scope>NUCLEOTIDE SEQUENCE [LARGE SCALE GENOMIC DNA]</scope>
    <source>
        <strain evidence="3 4">NPDC050545</strain>
    </source>
</reference>
<organism evidence="3 4">
    <name type="scientific">Nonomuraea typhae</name>
    <dbReference type="NCBI Taxonomy" id="2603600"/>
    <lineage>
        <taxon>Bacteria</taxon>
        <taxon>Bacillati</taxon>
        <taxon>Actinomycetota</taxon>
        <taxon>Actinomycetes</taxon>
        <taxon>Streptosporangiales</taxon>
        <taxon>Streptosporangiaceae</taxon>
        <taxon>Nonomuraea</taxon>
    </lineage>
</organism>
<name>A0ABW7YZA5_9ACTN</name>
<feature type="domain" description="FAD-binding PCMH-type" evidence="2">
    <location>
        <begin position="1"/>
        <end position="221"/>
    </location>
</feature>
<sequence>MHGISYARVADLQEALAEGADPDSRFLAGGTTEVDMLRIGVAQERRLVDINDLPLNQIEELPGGGLRLGALARMSDVAAAPVVRERFPMVAQALELGASAQLRNMASMGGNMMQRVRCAYFRETAMPCNKREPGSGCAAQGGFHRGHAVLGTSESCFATHPSDVAVPLVALDAVIHLSGPGGQRSMPLEDFFLLPGDTPDREHPIEHGELITAIEVPAAPVARRSLYLKVRDRQSYEFALASAGVAASVENGVIADVRLALGGVATKPWRARTAERRLIGGPATREAFDAAAAAEMAQAVGRPQNAFKIELAKRTIVRVLETISERGSGS</sequence>
<dbReference type="EMBL" id="JBITGY010000007">
    <property type="protein sequence ID" value="MFI6501267.1"/>
    <property type="molecule type" value="Genomic_DNA"/>
</dbReference>
<dbReference type="InterPro" id="IPR016166">
    <property type="entry name" value="FAD-bd_PCMH"/>
</dbReference>
<dbReference type="PANTHER" id="PTHR42659:SF1">
    <property type="entry name" value="OXIDOREDUCTASE"/>
    <property type="match status" value="1"/>
</dbReference>
<dbReference type="Pfam" id="PF03450">
    <property type="entry name" value="CO_deh_flav_C"/>
    <property type="match status" value="1"/>
</dbReference>
<proteinExistence type="predicted"/>
<dbReference type="Gene3D" id="3.30.43.10">
    <property type="entry name" value="Uridine Diphospho-n-acetylenolpyruvylglucosamine Reductase, domain 2"/>
    <property type="match status" value="1"/>
</dbReference>